<dbReference type="EC" id="2.3.1.16" evidence="5"/>
<dbReference type="GO" id="GO:0006635">
    <property type="term" value="P:fatty acid beta-oxidation"/>
    <property type="evidence" value="ECO:0007669"/>
    <property type="project" value="TreeGrafter"/>
</dbReference>
<gene>
    <name evidence="10" type="ORF">DC20_10125</name>
</gene>
<evidence type="ECO:0000256" key="4">
    <source>
        <dbReference type="ARBA" id="ARBA00023315"/>
    </source>
</evidence>
<reference evidence="10 11" key="1">
    <citation type="submission" date="2015-08" db="EMBL/GenBank/DDBJ databases">
        <title>Complete genome sequence of Rufibacter tibetensis strain 1351t, a radiation-resistant bacterium from tibet plateau.</title>
        <authorList>
            <person name="Dai J."/>
        </authorList>
    </citation>
    <scope>NUCLEOTIDE SEQUENCE [LARGE SCALE GENOMIC DNA]</scope>
    <source>
        <strain evidence="10 11">1351</strain>
    </source>
</reference>
<keyword evidence="11" id="KW-1185">Reference proteome</keyword>
<organism evidence="10 11">
    <name type="scientific">Rufibacter tibetensis</name>
    <dbReference type="NCBI Taxonomy" id="512763"/>
    <lineage>
        <taxon>Bacteria</taxon>
        <taxon>Pseudomonadati</taxon>
        <taxon>Bacteroidota</taxon>
        <taxon>Cytophagia</taxon>
        <taxon>Cytophagales</taxon>
        <taxon>Hymenobacteraceae</taxon>
        <taxon>Rufibacter</taxon>
    </lineage>
</organism>
<comment type="pathway">
    <text evidence="1">Lipid metabolism.</text>
</comment>
<evidence type="ECO:0000259" key="8">
    <source>
        <dbReference type="Pfam" id="PF00108"/>
    </source>
</evidence>
<name>A0A0P0CXW3_9BACT</name>
<evidence type="ECO:0000256" key="2">
    <source>
        <dbReference type="ARBA" id="ARBA00010982"/>
    </source>
</evidence>
<dbReference type="RefSeq" id="WP_062543729.1">
    <property type="nucleotide sequence ID" value="NZ_CP012643.1"/>
</dbReference>
<feature type="active site" description="Proton acceptor" evidence="6">
    <location>
        <position position="377"/>
    </location>
</feature>
<feature type="active site" description="Acyl-thioester intermediate" evidence="6">
    <location>
        <position position="90"/>
    </location>
</feature>
<dbReference type="Pfam" id="PF02803">
    <property type="entry name" value="Thiolase_C"/>
    <property type="match status" value="1"/>
</dbReference>
<evidence type="ECO:0000256" key="7">
    <source>
        <dbReference type="RuleBase" id="RU003557"/>
    </source>
</evidence>
<dbReference type="PROSITE" id="PS00098">
    <property type="entry name" value="THIOLASE_1"/>
    <property type="match status" value="1"/>
</dbReference>
<comment type="similarity">
    <text evidence="2 7">Belongs to the thiolase-like superfamily. Thiolase family.</text>
</comment>
<dbReference type="PANTHER" id="PTHR43853">
    <property type="entry name" value="3-KETOACYL-COA THIOLASE, PEROXISOMAL"/>
    <property type="match status" value="1"/>
</dbReference>
<keyword evidence="4 7" id="KW-0012">Acyltransferase</keyword>
<dbReference type="InterPro" id="IPR016039">
    <property type="entry name" value="Thiolase-like"/>
</dbReference>
<proteinExistence type="inferred from homology"/>
<dbReference type="PANTHER" id="PTHR43853:SF21">
    <property type="entry name" value="STEROID 3-KETOACYL-COA THIOLASE"/>
    <property type="match status" value="1"/>
</dbReference>
<dbReference type="InterPro" id="IPR020613">
    <property type="entry name" value="Thiolase_CS"/>
</dbReference>
<evidence type="ECO:0000259" key="9">
    <source>
        <dbReference type="Pfam" id="PF02803"/>
    </source>
</evidence>
<accession>A0A0P0CXW3</accession>
<dbReference type="Gene3D" id="3.40.47.10">
    <property type="match status" value="1"/>
</dbReference>
<dbReference type="InterPro" id="IPR050215">
    <property type="entry name" value="Thiolase-like_sf_Thiolase"/>
</dbReference>
<evidence type="ECO:0000256" key="1">
    <source>
        <dbReference type="ARBA" id="ARBA00005189"/>
    </source>
</evidence>
<dbReference type="GO" id="GO:0003988">
    <property type="term" value="F:acetyl-CoA C-acyltransferase activity"/>
    <property type="evidence" value="ECO:0007669"/>
    <property type="project" value="UniProtKB-EC"/>
</dbReference>
<evidence type="ECO:0000256" key="3">
    <source>
        <dbReference type="ARBA" id="ARBA00022679"/>
    </source>
</evidence>
<evidence type="ECO:0000256" key="5">
    <source>
        <dbReference type="ARBA" id="ARBA00024073"/>
    </source>
</evidence>
<dbReference type="PATRIC" id="fig|512763.3.peg.2229"/>
<dbReference type="AlphaFoldDB" id="A0A0P0CXW3"/>
<dbReference type="PIRSF" id="PIRSF000429">
    <property type="entry name" value="Ac-CoA_Ac_transf"/>
    <property type="match status" value="1"/>
</dbReference>
<dbReference type="PROSITE" id="PS00737">
    <property type="entry name" value="THIOLASE_2"/>
    <property type="match status" value="1"/>
</dbReference>
<dbReference type="Proteomes" id="UP000061382">
    <property type="component" value="Chromosome"/>
</dbReference>
<dbReference type="Pfam" id="PF00108">
    <property type="entry name" value="Thiolase_N"/>
    <property type="match status" value="1"/>
</dbReference>
<dbReference type="STRING" id="512763.DC20_10125"/>
<dbReference type="FunFam" id="3.40.47.10:FF:000010">
    <property type="entry name" value="Acetyl-CoA acetyltransferase (Thiolase)"/>
    <property type="match status" value="1"/>
</dbReference>
<dbReference type="EMBL" id="CP012643">
    <property type="protein sequence ID" value="ALI99268.1"/>
    <property type="molecule type" value="Genomic_DNA"/>
</dbReference>
<dbReference type="OrthoDB" id="9764892at2"/>
<evidence type="ECO:0000256" key="6">
    <source>
        <dbReference type="PIRSR" id="PIRSR000429-1"/>
    </source>
</evidence>
<dbReference type="InterPro" id="IPR020615">
    <property type="entry name" value="Thiolase_acyl_enz_int_AS"/>
</dbReference>
<keyword evidence="3 7" id="KW-0808">Transferase</keyword>
<dbReference type="InterPro" id="IPR020616">
    <property type="entry name" value="Thiolase_N"/>
</dbReference>
<dbReference type="InterPro" id="IPR020617">
    <property type="entry name" value="Thiolase_C"/>
</dbReference>
<evidence type="ECO:0000313" key="10">
    <source>
        <dbReference type="EMBL" id="ALI99268.1"/>
    </source>
</evidence>
<dbReference type="InterPro" id="IPR020610">
    <property type="entry name" value="Thiolase_AS"/>
</dbReference>
<sequence length="392" mass="42077">MQTAYIVAGFRTAVGKAPRGVFRFTRPDDLAADVIKHLLASVPQLDPARVDDLLVGNAVPEAEQGLQMGRMISLLSLPINVPGAIMNRYCGSGIETIATASFKIQSGMADCIIAGGAESMSLVPVVGWKTSPNYKIAKEHPEYYLSMGLTAEAVAHDFKVSREDQDAFAYASHQKAIRAIEEGRFRDQIVPINVEETFLDENGKKKTRSYVVDTDEGPRADTSLEKLAKLRPVFAANGSVTAGNSSQTSDGAAFVIVMSERMVKELNIEPIARLVSYAAEGVDPRIMGMGPVKAIPRALKNAGMNLQDIDIIEMNEAFASQSIAVMRELGIDPDKLNPNGGAIALGHPLGCTGAKLSVQLFSDLRRENKKYGMVTACVGGGQGVAGIYEFLK</sequence>
<dbReference type="InterPro" id="IPR002155">
    <property type="entry name" value="Thiolase"/>
</dbReference>
<dbReference type="PROSITE" id="PS00099">
    <property type="entry name" value="THIOLASE_3"/>
    <property type="match status" value="1"/>
</dbReference>
<dbReference type="GO" id="GO:0005737">
    <property type="term" value="C:cytoplasm"/>
    <property type="evidence" value="ECO:0007669"/>
    <property type="project" value="UniProtKB-ARBA"/>
</dbReference>
<dbReference type="CDD" id="cd00751">
    <property type="entry name" value="thiolase"/>
    <property type="match status" value="1"/>
</dbReference>
<dbReference type="NCBIfam" id="TIGR01930">
    <property type="entry name" value="AcCoA-C-Actrans"/>
    <property type="match status" value="1"/>
</dbReference>
<feature type="domain" description="Thiolase C-terminal" evidence="9">
    <location>
        <begin position="269"/>
        <end position="388"/>
    </location>
</feature>
<feature type="active site" description="Proton acceptor" evidence="6">
    <location>
        <position position="347"/>
    </location>
</feature>
<dbReference type="SUPFAM" id="SSF53901">
    <property type="entry name" value="Thiolase-like"/>
    <property type="match status" value="2"/>
</dbReference>
<dbReference type="GO" id="GO:0010124">
    <property type="term" value="P:phenylacetate catabolic process"/>
    <property type="evidence" value="ECO:0007669"/>
    <property type="project" value="TreeGrafter"/>
</dbReference>
<protein>
    <recommendedName>
        <fullName evidence="5">acetyl-CoA C-acyltransferase</fullName>
        <ecNumber evidence="5">2.3.1.16</ecNumber>
    </recommendedName>
</protein>
<feature type="domain" description="Thiolase N-terminal" evidence="8">
    <location>
        <begin position="5"/>
        <end position="260"/>
    </location>
</feature>
<dbReference type="KEGG" id="rti:DC20_10125"/>
<evidence type="ECO:0000313" key="11">
    <source>
        <dbReference type="Proteomes" id="UP000061382"/>
    </source>
</evidence>